<dbReference type="InterPro" id="IPR050109">
    <property type="entry name" value="HTH-type_TetR-like_transc_reg"/>
</dbReference>
<dbReference type="SUPFAM" id="SSF48498">
    <property type="entry name" value="Tetracyclin repressor-like, C-terminal domain"/>
    <property type="match status" value="1"/>
</dbReference>
<dbReference type="InterPro" id="IPR009057">
    <property type="entry name" value="Homeodomain-like_sf"/>
</dbReference>
<dbReference type="Gene3D" id="1.10.357.10">
    <property type="entry name" value="Tetracycline Repressor, domain 2"/>
    <property type="match status" value="1"/>
</dbReference>
<dbReference type="InterPro" id="IPR004111">
    <property type="entry name" value="Repressor_TetR_C"/>
</dbReference>
<dbReference type="InterPro" id="IPR036271">
    <property type="entry name" value="Tet_transcr_reg_TetR-rel_C_sf"/>
</dbReference>
<evidence type="ECO:0000256" key="2">
    <source>
        <dbReference type="ARBA" id="ARBA00023015"/>
    </source>
</evidence>
<feature type="DNA-binding region" description="H-T-H motif" evidence="5">
    <location>
        <begin position="29"/>
        <end position="48"/>
    </location>
</feature>
<keyword evidence="3 5" id="KW-0238">DNA-binding</keyword>
<keyword evidence="4" id="KW-0804">Transcription</keyword>
<dbReference type="InterPro" id="IPR001647">
    <property type="entry name" value="HTH_TetR"/>
</dbReference>
<organism evidence="7 8">
    <name type="scientific">Micromonospora sonchi</name>
    <dbReference type="NCBI Taxonomy" id="1763543"/>
    <lineage>
        <taxon>Bacteria</taxon>
        <taxon>Bacillati</taxon>
        <taxon>Actinomycetota</taxon>
        <taxon>Actinomycetes</taxon>
        <taxon>Micromonosporales</taxon>
        <taxon>Micromonosporaceae</taxon>
        <taxon>Micromonospora</taxon>
    </lineage>
</organism>
<dbReference type="GO" id="GO:0000976">
    <property type="term" value="F:transcription cis-regulatory region binding"/>
    <property type="evidence" value="ECO:0007669"/>
    <property type="project" value="TreeGrafter"/>
</dbReference>
<evidence type="ECO:0000259" key="6">
    <source>
        <dbReference type="PROSITE" id="PS50977"/>
    </source>
</evidence>
<evidence type="ECO:0000256" key="4">
    <source>
        <dbReference type="ARBA" id="ARBA00023163"/>
    </source>
</evidence>
<evidence type="ECO:0000256" key="5">
    <source>
        <dbReference type="PROSITE-ProRule" id="PRU00335"/>
    </source>
</evidence>
<sequence>MPRPRSLTPDRIASAALTVIDRDGLAGFTMRAVATELSMSAMALYRYVDDRGELERLVVEGVLDRIDTDPPDPELPWADRVTIMVGRMRAAVAAHPAIASLVPVHRHRSRAVLRWTETVLGLLTEAGLTGQRRVVALRGLLSYLLGAIQLEHLGPLAGPGTAVLAELAPEAFPYLADTARTARHISPDAEFDGGLALFLRGLADPPRPRPG</sequence>
<evidence type="ECO:0000313" key="7">
    <source>
        <dbReference type="EMBL" id="GGM30817.1"/>
    </source>
</evidence>
<dbReference type="GO" id="GO:0045892">
    <property type="term" value="P:negative regulation of DNA-templated transcription"/>
    <property type="evidence" value="ECO:0007669"/>
    <property type="project" value="InterPro"/>
</dbReference>
<reference evidence="7" key="1">
    <citation type="journal article" date="2014" name="Int. J. Syst. Evol. Microbiol.">
        <title>Complete genome sequence of Corynebacterium casei LMG S-19264T (=DSM 44701T), isolated from a smear-ripened cheese.</title>
        <authorList>
            <consortium name="US DOE Joint Genome Institute (JGI-PGF)"/>
            <person name="Walter F."/>
            <person name="Albersmeier A."/>
            <person name="Kalinowski J."/>
            <person name="Ruckert C."/>
        </authorList>
    </citation>
    <scope>NUCLEOTIDE SEQUENCE</scope>
    <source>
        <strain evidence="7">CGMCC 4.7312</strain>
    </source>
</reference>
<dbReference type="GO" id="GO:0046677">
    <property type="term" value="P:response to antibiotic"/>
    <property type="evidence" value="ECO:0007669"/>
    <property type="project" value="InterPro"/>
</dbReference>
<keyword evidence="2" id="KW-0805">Transcription regulation</keyword>
<keyword evidence="8" id="KW-1185">Reference proteome</keyword>
<dbReference type="PANTHER" id="PTHR30055">
    <property type="entry name" value="HTH-TYPE TRANSCRIPTIONAL REGULATOR RUTR"/>
    <property type="match status" value="1"/>
</dbReference>
<dbReference type="Pfam" id="PF02909">
    <property type="entry name" value="TetR_C_1"/>
    <property type="match status" value="1"/>
</dbReference>
<evidence type="ECO:0000256" key="1">
    <source>
        <dbReference type="ARBA" id="ARBA00022491"/>
    </source>
</evidence>
<dbReference type="PROSITE" id="PS50977">
    <property type="entry name" value="HTH_TETR_2"/>
    <property type="match status" value="1"/>
</dbReference>
<gene>
    <name evidence="7" type="ORF">GCM10011608_14240</name>
</gene>
<dbReference type="EMBL" id="BMNB01000005">
    <property type="protein sequence ID" value="GGM30817.1"/>
    <property type="molecule type" value="Genomic_DNA"/>
</dbReference>
<dbReference type="SUPFAM" id="SSF46689">
    <property type="entry name" value="Homeodomain-like"/>
    <property type="match status" value="1"/>
</dbReference>
<dbReference type="AlphaFoldDB" id="A0A917TNP7"/>
<comment type="caution">
    <text evidence="7">The sequence shown here is derived from an EMBL/GenBank/DDBJ whole genome shotgun (WGS) entry which is preliminary data.</text>
</comment>
<protein>
    <submittedName>
        <fullName evidence="7">TetR family transcriptional regulator</fullName>
    </submittedName>
</protein>
<proteinExistence type="predicted"/>
<dbReference type="PRINTS" id="PR00400">
    <property type="entry name" value="TETREPRESSOR"/>
</dbReference>
<reference evidence="7" key="2">
    <citation type="submission" date="2020-09" db="EMBL/GenBank/DDBJ databases">
        <authorList>
            <person name="Sun Q."/>
            <person name="Zhou Y."/>
        </authorList>
    </citation>
    <scope>NUCLEOTIDE SEQUENCE</scope>
    <source>
        <strain evidence="7">CGMCC 4.7312</strain>
    </source>
</reference>
<keyword evidence="1" id="KW-0678">Repressor</keyword>
<accession>A0A917TNP7</accession>
<evidence type="ECO:0000256" key="3">
    <source>
        <dbReference type="ARBA" id="ARBA00023125"/>
    </source>
</evidence>
<dbReference type="Proteomes" id="UP000608890">
    <property type="component" value="Unassembled WGS sequence"/>
</dbReference>
<dbReference type="InterPro" id="IPR003012">
    <property type="entry name" value="Tet_transcr_reg_TetR"/>
</dbReference>
<dbReference type="GO" id="GO:0003700">
    <property type="term" value="F:DNA-binding transcription factor activity"/>
    <property type="evidence" value="ECO:0007669"/>
    <property type="project" value="TreeGrafter"/>
</dbReference>
<dbReference type="PANTHER" id="PTHR30055:SF151">
    <property type="entry name" value="TRANSCRIPTIONAL REGULATORY PROTEIN"/>
    <property type="match status" value="1"/>
</dbReference>
<evidence type="ECO:0000313" key="8">
    <source>
        <dbReference type="Proteomes" id="UP000608890"/>
    </source>
</evidence>
<feature type="domain" description="HTH tetR-type" evidence="6">
    <location>
        <begin position="6"/>
        <end position="66"/>
    </location>
</feature>
<dbReference type="RefSeq" id="WP_189041773.1">
    <property type="nucleotide sequence ID" value="NZ_BMNB01000005.1"/>
</dbReference>
<name>A0A917TNP7_9ACTN</name>